<dbReference type="InterPro" id="IPR036188">
    <property type="entry name" value="FAD/NAD-bd_sf"/>
</dbReference>
<reference evidence="6 7" key="2">
    <citation type="submission" date="2020-04" db="EMBL/GenBank/DDBJ databases">
        <authorList>
            <person name="Fomenkov A."/>
            <person name="Anton B.P."/>
            <person name="Roberts R.J."/>
        </authorList>
    </citation>
    <scope>NUCLEOTIDE SEQUENCE [LARGE SCALE GENOMIC DNA]</scope>
    <source>
        <strain evidence="6 7">S2</strain>
    </source>
</reference>
<dbReference type="Gene3D" id="3.50.50.60">
    <property type="entry name" value="FAD/NAD(P)-binding domain"/>
    <property type="match status" value="1"/>
</dbReference>
<evidence type="ECO:0000313" key="7">
    <source>
        <dbReference type="Proteomes" id="UP000501868"/>
    </source>
</evidence>
<dbReference type="GO" id="GO:0050131">
    <property type="term" value="F:N-methyl-L-amino-acid oxidase activity"/>
    <property type="evidence" value="ECO:0007669"/>
    <property type="project" value="UniProtKB-EC"/>
</dbReference>
<dbReference type="SUPFAM" id="SSF54373">
    <property type="entry name" value="FAD-linked reductases, C-terminal domain"/>
    <property type="match status" value="1"/>
</dbReference>
<dbReference type="Pfam" id="PF01266">
    <property type="entry name" value="DAO"/>
    <property type="match status" value="1"/>
</dbReference>
<dbReference type="Proteomes" id="UP000501868">
    <property type="component" value="Chromosome"/>
</dbReference>
<feature type="domain" description="FAD dependent oxidoreductase" evidence="5">
    <location>
        <begin position="5"/>
        <end position="358"/>
    </location>
</feature>
<evidence type="ECO:0000256" key="2">
    <source>
        <dbReference type="ARBA" id="ARBA00022630"/>
    </source>
</evidence>
<name>A0A6H1PAV4_PRIMG</name>
<dbReference type="EC" id="1.5.3.2" evidence="6"/>
<dbReference type="PANTHER" id="PTHR10961:SF7">
    <property type="entry name" value="FAD DEPENDENT OXIDOREDUCTASE DOMAIN-CONTAINING PROTEIN"/>
    <property type="match status" value="1"/>
</dbReference>
<dbReference type="EMBL" id="CP051128">
    <property type="protein sequence ID" value="QIZ10716.1"/>
    <property type="molecule type" value="Genomic_DNA"/>
</dbReference>
<evidence type="ECO:0000313" key="6">
    <source>
        <dbReference type="EMBL" id="QIZ10716.1"/>
    </source>
</evidence>
<evidence type="ECO:0000256" key="3">
    <source>
        <dbReference type="ARBA" id="ARBA00022827"/>
    </source>
</evidence>
<comment type="cofactor">
    <cofactor evidence="1">
        <name>FAD</name>
        <dbReference type="ChEBI" id="CHEBI:57692"/>
    </cofactor>
</comment>
<keyword evidence="4 6" id="KW-0560">Oxidoreductase</keyword>
<protein>
    <submittedName>
        <fullName evidence="6">N-methyl-L-tryptophan oxidase</fullName>
        <ecNumber evidence="6">1.5.3.2</ecNumber>
    </submittedName>
</protein>
<evidence type="ECO:0000259" key="5">
    <source>
        <dbReference type="Pfam" id="PF01266"/>
    </source>
</evidence>
<dbReference type="InterPro" id="IPR006076">
    <property type="entry name" value="FAD-dep_OxRdtase"/>
</dbReference>
<dbReference type="SUPFAM" id="SSF51905">
    <property type="entry name" value="FAD/NAD(P)-binding domain"/>
    <property type="match status" value="1"/>
</dbReference>
<accession>A0A6H1PAV4</accession>
<dbReference type="PANTHER" id="PTHR10961">
    <property type="entry name" value="PEROXISOMAL SARCOSINE OXIDASE"/>
    <property type="match status" value="1"/>
</dbReference>
<keyword evidence="2" id="KW-0285">Flavoprotein</keyword>
<reference evidence="6 7" key="1">
    <citation type="submission" date="2020-04" db="EMBL/GenBank/DDBJ databases">
        <title>Genome-Wide Identification of 5-Methylcytosine Sites in Bacterial Genomes By High-Throughput Sequencing of MspJI Restriction Fragments.</title>
        <authorList>
            <person name="Wu V."/>
        </authorList>
    </citation>
    <scope>NUCLEOTIDE SEQUENCE [LARGE SCALE GENOMIC DNA]</scope>
    <source>
        <strain evidence="6 7">S2</strain>
    </source>
</reference>
<proteinExistence type="predicted"/>
<organism evidence="6 7">
    <name type="scientific">Priestia megaterium</name>
    <name type="common">Bacillus megaterium</name>
    <dbReference type="NCBI Taxonomy" id="1404"/>
    <lineage>
        <taxon>Bacteria</taxon>
        <taxon>Bacillati</taxon>
        <taxon>Bacillota</taxon>
        <taxon>Bacilli</taxon>
        <taxon>Bacillales</taxon>
        <taxon>Bacillaceae</taxon>
        <taxon>Priestia</taxon>
    </lineage>
</organism>
<evidence type="ECO:0000256" key="1">
    <source>
        <dbReference type="ARBA" id="ARBA00001974"/>
    </source>
</evidence>
<gene>
    <name evidence="6" type="primary">solA</name>
    <name evidence="6" type="ORF">HFZ78_00490</name>
</gene>
<evidence type="ECO:0000256" key="4">
    <source>
        <dbReference type="ARBA" id="ARBA00023002"/>
    </source>
</evidence>
<dbReference type="NCBIfam" id="NF008425">
    <property type="entry name" value="PRK11259.1"/>
    <property type="match status" value="1"/>
</dbReference>
<dbReference type="GO" id="GO:0050660">
    <property type="term" value="F:flavin adenine dinucleotide binding"/>
    <property type="evidence" value="ECO:0007669"/>
    <property type="project" value="InterPro"/>
</dbReference>
<sequence length="383" mass="42352">MNHYDVIIVGAGSMGMAAGYYLSKLGKRTLLLDSNDPPHSLGSHHGDTRIIRHAYGEGRKYVPLALRAQALWRELEQESGMDLFSPTGVLCVGAKGSLFIEEVVKSAKEFSLPLEILSSDEINVRWPGFNLPEGSVGCLERNSGVLFSEECIRAYRRLGLANGMTLVPFTKVEKIEKFGEGTIVQTISEQYVADNVVVCSGAWTGKILKGTGLDIPLQPTRKTVSWFECDDFLYDSSRFPAFTIDLLDEHYYGFPNINGSGLKIGRHDGGEKVDPDFFNREYGVNSSDEDEARNFIKKYLPKANGPLIKGKTCLYTLTPDEHFIIDRHPILSNVIIAAGFSGHGFKFASIVGKVICELITEGKTNDDISMFSLHRFSSDCSSK</sequence>
<dbReference type="AlphaFoldDB" id="A0A6H1PAV4"/>
<keyword evidence="3" id="KW-0274">FAD</keyword>
<dbReference type="Gene3D" id="3.30.9.10">
    <property type="entry name" value="D-Amino Acid Oxidase, subunit A, domain 2"/>
    <property type="match status" value="1"/>
</dbReference>
<dbReference type="GO" id="GO:0008115">
    <property type="term" value="F:sarcosine oxidase activity"/>
    <property type="evidence" value="ECO:0007669"/>
    <property type="project" value="TreeGrafter"/>
</dbReference>
<dbReference type="InterPro" id="IPR045170">
    <property type="entry name" value="MTOX"/>
</dbReference>